<protein>
    <submittedName>
        <fullName evidence="2">Uncharacterized protein</fullName>
    </submittedName>
</protein>
<feature type="transmembrane region" description="Helical" evidence="1">
    <location>
        <begin position="133"/>
        <end position="152"/>
    </location>
</feature>
<dbReference type="KEGG" id="glz:GLAREA_06661"/>
<reference evidence="2 3" key="1">
    <citation type="journal article" date="2013" name="BMC Genomics">
        <title>Genomics-driven discovery of the pneumocandin biosynthetic gene cluster in the fungus Glarea lozoyensis.</title>
        <authorList>
            <person name="Chen L."/>
            <person name="Yue Q."/>
            <person name="Zhang X."/>
            <person name="Xiang M."/>
            <person name="Wang C."/>
            <person name="Li S."/>
            <person name="Che Y."/>
            <person name="Ortiz-Lopez F.J."/>
            <person name="Bills G.F."/>
            <person name="Liu X."/>
            <person name="An Z."/>
        </authorList>
    </citation>
    <scope>NUCLEOTIDE SEQUENCE [LARGE SCALE GENOMIC DNA]</scope>
    <source>
        <strain evidence="3">ATCC 20868 / MF5171</strain>
    </source>
</reference>
<keyword evidence="3" id="KW-1185">Reference proteome</keyword>
<dbReference type="eggNOG" id="ENOG502S6M4">
    <property type="taxonomic scope" value="Eukaryota"/>
</dbReference>
<proteinExistence type="predicted"/>
<dbReference type="EMBL" id="KE145357">
    <property type="protein sequence ID" value="EPE33648.1"/>
    <property type="molecule type" value="Genomic_DNA"/>
</dbReference>
<evidence type="ECO:0000313" key="2">
    <source>
        <dbReference type="EMBL" id="EPE33648.1"/>
    </source>
</evidence>
<dbReference type="GeneID" id="19465714"/>
<feature type="transmembrane region" description="Helical" evidence="1">
    <location>
        <begin position="164"/>
        <end position="183"/>
    </location>
</feature>
<accession>S3E5H5</accession>
<sequence length="329" mass="37180">MPFTSALASNASRSYQIAYTVLIGIDLVFVLPFTALAFIKCKYWRDPSREFVNWLKAALVLFAMLVAFSQFLRRASVIIEFLLTSPRIRTLSLLFSQNTLKTYEIYSDVHHWHIVCAQYHVGYLADFSRTTSAAAVMVLLLTLGPGIHRAISGVTSTFDRILRYVTYALAAVVIMLAFVYYGLSVDFQENYTNNIGYVTNRPGGAERVDTINQLMATTSIILWAASLVITGLSIYTFIQRKNSSLKNVSILYLAASLLNIISSTWNFTYAIEWLLQWDVRSGQEPYVMLLSIILGWWTRGILLILSYFVANKRVESGGIWSSTKSFRSV</sequence>
<dbReference type="OrthoDB" id="5217806at2759"/>
<dbReference type="RefSeq" id="XP_008078800.1">
    <property type="nucleotide sequence ID" value="XM_008080609.1"/>
</dbReference>
<dbReference type="HOGENOM" id="CLU_934381_0_0_1"/>
<feature type="transmembrane region" description="Helical" evidence="1">
    <location>
        <begin position="51"/>
        <end position="72"/>
    </location>
</feature>
<organism evidence="2 3">
    <name type="scientific">Glarea lozoyensis (strain ATCC 20868 / MF5171)</name>
    <dbReference type="NCBI Taxonomy" id="1116229"/>
    <lineage>
        <taxon>Eukaryota</taxon>
        <taxon>Fungi</taxon>
        <taxon>Dikarya</taxon>
        <taxon>Ascomycota</taxon>
        <taxon>Pezizomycotina</taxon>
        <taxon>Leotiomycetes</taxon>
        <taxon>Helotiales</taxon>
        <taxon>Helotiaceae</taxon>
        <taxon>Glarea</taxon>
    </lineage>
</organism>
<gene>
    <name evidence="2" type="ORF">GLAREA_06661</name>
</gene>
<evidence type="ECO:0000313" key="3">
    <source>
        <dbReference type="Proteomes" id="UP000016922"/>
    </source>
</evidence>
<dbReference type="AlphaFoldDB" id="S3E5H5"/>
<dbReference type="OMA" id="ENALTWC"/>
<evidence type="ECO:0000256" key="1">
    <source>
        <dbReference type="SAM" id="Phobius"/>
    </source>
</evidence>
<keyword evidence="1" id="KW-0472">Membrane</keyword>
<dbReference type="Proteomes" id="UP000016922">
    <property type="component" value="Unassembled WGS sequence"/>
</dbReference>
<feature type="transmembrane region" description="Helical" evidence="1">
    <location>
        <begin position="250"/>
        <end position="271"/>
    </location>
</feature>
<feature type="transmembrane region" description="Helical" evidence="1">
    <location>
        <begin position="220"/>
        <end position="238"/>
    </location>
</feature>
<keyword evidence="1" id="KW-0812">Transmembrane</keyword>
<feature type="transmembrane region" description="Helical" evidence="1">
    <location>
        <begin position="17"/>
        <end position="39"/>
    </location>
</feature>
<name>S3E5H5_GLAL2</name>
<keyword evidence="1" id="KW-1133">Transmembrane helix</keyword>
<feature type="transmembrane region" description="Helical" evidence="1">
    <location>
        <begin position="286"/>
        <end position="310"/>
    </location>
</feature>